<protein>
    <submittedName>
        <fullName evidence="1">Uncharacterized protein</fullName>
    </submittedName>
</protein>
<organism evidence="1 2">
    <name type="scientific">Paraburkholderia unamae</name>
    <dbReference type="NCBI Taxonomy" id="219649"/>
    <lineage>
        <taxon>Bacteria</taxon>
        <taxon>Pseudomonadati</taxon>
        <taxon>Pseudomonadota</taxon>
        <taxon>Betaproteobacteria</taxon>
        <taxon>Burkholderiales</taxon>
        <taxon>Burkholderiaceae</taxon>
        <taxon>Paraburkholderia</taxon>
    </lineage>
</organism>
<accession>A0ABX5KC99</accession>
<keyword evidence="2" id="KW-1185">Reference proteome</keyword>
<reference evidence="1 2" key="1">
    <citation type="submission" date="2018-05" db="EMBL/GenBank/DDBJ databases">
        <title>Genomic Encyclopedia of Type Strains, Phase IV (KMG-V): Genome sequencing to study the core and pangenomes of soil and plant-associated prokaryotes.</title>
        <authorList>
            <person name="Whitman W."/>
        </authorList>
    </citation>
    <scope>NUCLEOTIDE SEQUENCE [LARGE SCALE GENOMIC DNA]</scope>
    <source>
        <strain evidence="1 2">SCZa-39</strain>
    </source>
</reference>
<dbReference type="RefSeq" id="WP_372460482.1">
    <property type="nucleotide sequence ID" value="NZ_CAJZAT010000190.1"/>
</dbReference>
<dbReference type="Proteomes" id="UP000245712">
    <property type="component" value="Unassembled WGS sequence"/>
</dbReference>
<sequence>MTLRQEDAGHAAGVVMKSFIERQLYQPALVLPMVDLMQLMVSLDFNMGQVGLMVATRGARAAFLRSRELWNAGHGEIVPTDCVH</sequence>
<evidence type="ECO:0000313" key="2">
    <source>
        <dbReference type="Proteomes" id="UP000245712"/>
    </source>
</evidence>
<comment type="caution">
    <text evidence="1">The sequence shown here is derived from an EMBL/GenBank/DDBJ whole genome shotgun (WGS) entry which is preliminary data.</text>
</comment>
<dbReference type="EMBL" id="QEOB01000026">
    <property type="protein sequence ID" value="PVX72015.1"/>
    <property type="molecule type" value="Genomic_DNA"/>
</dbReference>
<evidence type="ECO:0000313" key="1">
    <source>
        <dbReference type="EMBL" id="PVX72015.1"/>
    </source>
</evidence>
<name>A0ABX5KC99_9BURK</name>
<gene>
    <name evidence="1" type="ORF">C7402_12663</name>
</gene>
<proteinExistence type="predicted"/>